<dbReference type="EMBL" id="CP007142">
    <property type="protein sequence ID" value="AJQ97697.1"/>
    <property type="molecule type" value="Genomic_DNA"/>
</dbReference>
<accession>A0A0C5VSP2</accession>
<proteinExistence type="predicted"/>
<sequence length="57" mass="6254">MVDISDQALAKQPLKTAMPVCKMGEKGVSSWSSLNIHMMPDTHYGTRPARPLLVDTV</sequence>
<name>A0A0C5VSP2_9GAMM</name>
<dbReference type="AlphaFoldDB" id="A0A0C5VSP2"/>
<evidence type="ECO:0000313" key="2">
    <source>
        <dbReference type="Proteomes" id="UP000032266"/>
    </source>
</evidence>
<dbReference type="HOGENOM" id="CLU_2990359_0_0_6"/>
<reference evidence="1 2" key="1">
    <citation type="submission" date="2014-01" db="EMBL/GenBank/DDBJ databases">
        <title>Full genme sequencing of cellulolytic bacterium Gynuella sunshinyii YC6258T gen. nov., sp. nov.</title>
        <authorList>
            <person name="Khan H."/>
            <person name="Chung E.J."/>
            <person name="Chung Y.R."/>
        </authorList>
    </citation>
    <scope>NUCLEOTIDE SEQUENCE [LARGE SCALE GENOMIC DNA]</scope>
    <source>
        <strain evidence="1 2">YC6258</strain>
    </source>
</reference>
<dbReference type="KEGG" id="gsn:YC6258_05670"/>
<gene>
    <name evidence="1" type="ORF">YC6258_05670</name>
</gene>
<evidence type="ECO:0000313" key="1">
    <source>
        <dbReference type="EMBL" id="AJQ97697.1"/>
    </source>
</evidence>
<keyword evidence="2" id="KW-1185">Reference proteome</keyword>
<protein>
    <submittedName>
        <fullName evidence="1">Uncharacterized protein</fullName>
    </submittedName>
</protein>
<organism evidence="1 2">
    <name type="scientific">Gynuella sunshinyii YC6258</name>
    <dbReference type="NCBI Taxonomy" id="1445510"/>
    <lineage>
        <taxon>Bacteria</taxon>
        <taxon>Pseudomonadati</taxon>
        <taxon>Pseudomonadota</taxon>
        <taxon>Gammaproteobacteria</taxon>
        <taxon>Oceanospirillales</taxon>
        <taxon>Saccharospirillaceae</taxon>
        <taxon>Gynuella</taxon>
    </lineage>
</organism>
<dbReference type="Proteomes" id="UP000032266">
    <property type="component" value="Chromosome"/>
</dbReference>